<keyword evidence="1" id="KW-0732">Signal</keyword>
<reference evidence="2" key="1">
    <citation type="submission" date="2022-07" db="EMBL/GenBank/DDBJ databases">
        <title>Genome Sequence of Leucocoprinus birnbaumii.</title>
        <authorList>
            <person name="Buettner E."/>
        </authorList>
    </citation>
    <scope>NUCLEOTIDE SEQUENCE</scope>
    <source>
        <strain evidence="2">VT141</strain>
    </source>
</reference>
<comment type="caution">
    <text evidence="2">The sequence shown here is derived from an EMBL/GenBank/DDBJ whole genome shotgun (WGS) entry which is preliminary data.</text>
</comment>
<name>A0AAD5VJ86_9AGAR</name>
<dbReference type="Proteomes" id="UP001213000">
    <property type="component" value="Unassembled WGS sequence"/>
</dbReference>
<evidence type="ECO:0000256" key="1">
    <source>
        <dbReference type="SAM" id="SignalP"/>
    </source>
</evidence>
<evidence type="ECO:0000313" key="2">
    <source>
        <dbReference type="EMBL" id="KAJ3561269.1"/>
    </source>
</evidence>
<dbReference type="AlphaFoldDB" id="A0AAD5VJ86"/>
<feature type="chain" id="PRO_5042125357" evidence="1">
    <location>
        <begin position="21"/>
        <end position="287"/>
    </location>
</feature>
<proteinExistence type="predicted"/>
<protein>
    <submittedName>
        <fullName evidence="2">Uncharacterized protein</fullName>
    </submittedName>
</protein>
<gene>
    <name evidence="2" type="ORF">NP233_g10296</name>
</gene>
<evidence type="ECO:0000313" key="3">
    <source>
        <dbReference type="Proteomes" id="UP001213000"/>
    </source>
</evidence>
<feature type="signal peptide" evidence="1">
    <location>
        <begin position="1"/>
        <end position="20"/>
    </location>
</feature>
<accession>A0AAD5VJ86</accession>
<dbReference type="EMBL" id="JANIEX010001029">
    <property type="protein sequence ID" value="KAJ3561269.1"/>
    <property type="molecule type" value="Genomic_DNA"/>
</dbReference>
<sequence length="287" mass="29938">MRPCTIIAALAAIALSGVASTTVPSPADNGYHAQNTNYYDASKIPPTKDITAHLDATLDAHINAGVHTSILGLLHADLDASVAAKGIPDVLFNVNAHVLPLIKDLSVKLDTDIEANAALDLAVEVFTQVKVAIASAVFDIRAVVNGNAADCLNLNGKPITANVAADIFAQLLNAVVLSVALAVKVCANVDLAEFANIVTDITANFAVIVGLVGQVAANVNVDLKALVSVIVKLCVDLNLTALVTAFAGIRINVGRCRFYLSCLSDQQFYRCTLSNISIFTINLGVPP</sequence>
<keyword evidence="3" id="KW-1185">Reference proteome</keyword>
<organism evidence="2 3">
    <name type="scientific">Leucocoprinus birnbaumii</name>
    <dbReference type="NCBI Taxonomy" id="56174"/>
    <lineage>
        <taxon>Eukaryota</taxon>
        <taxon>Fungi</taxon>
        <taxon>Dikarya</taxon>
        <taxon>Basidiomycota</taxon>
        <taxon>Agaricomycotina</taxon>
        <taxon>Agaricomycetes</taxon>
        <taxon>Agaricomycetidae</taxon>
        <taxon>Agaricales</taxon>
        <taxon>Agaricineae</taxon>
        <taxon>Agaricaceae</taxon>
        <taxon>Leucocoprinus</taxon>
    </lineage>
</organism>